<dbReference type="Proteomes" id="UP000198888">
    <property type="component" value="Unassembled WGS sequence"/>
</dbReference>
<sequence length="350" mass="40155">MRQTFSTISHKEYPEDDESIVATLILIKDNDKIQIRITKETGEIQNNEVQITSKEILDLGDVNVKTLSTIRERTNTWIQSESKAAIFEEFDDVEGEYERISYTQNTGRGFSNTSSKVVEGKSESSFDEIRFSIAEEGISFDFPEDGGHGSVWIPSADELEYGPKNISNADLFNKTLFDFFQLRFPNEILSDASKLASPEDDAISYVERIFDRFGAVVRQLDERQRDREPLLVKDEYDVQYILQALLKINFDDVRTESHTEQHSTVNPRVDFLLETNKIGIEVKLASESMNKKRILKDLAKDKEQYRNSSKIETLLCFIYDPDYIIKNPAELESDLSGSRDNLKTTVTVTH</sequence>
<dbReference type="AlphaFoldDB" id="A0A1H6X5L3"/>
<proteinExistence type="predicted"/>
<gene>
    <name evidence="1" type="ORF">SAMN05444271_1309</name>
</gene>
<evidence type="ECO:0000313" key="2">
    <source>
        <dbReference type="Proteomes" id="UP000198888"/>
    </source>
</evidence>
<dbReference type="Pfam" id="PF18742">
    <property type="entry name" value="DpnII-MboI"/>
    <property type="match status" value="1"/>
</dbReference>
<accession>A0A1H6X5L3</accession>
<name>A0A1H6X5L3_9EURY</name>
<protein>
    <submittedName>
        <fullName evidence="1">Uncharacterized protein</fullName>
    </submittedName>
</protein>
<accession>A0A2H4Q4C2</accession>
<dbReference type="KEGG" id="hae:halTADL_2452"/>
<keyword evidence="2" id="KW-1185">Reference proteome</keyword>
<dbReference type="OrthoDB" id="351255at2157"/>
<organism evidence="1 2">
    <name type="scientific">Halohasta litchfieldiae</name>
    <dbReference type="NCBI Taxonomy" id="1073996"/>
    <lineage>
        <taxon>Archaea</taxon>
        <taxon>Methanobacteriati</taxon>
        <taxon>Methanobacteriota</taxon>
        <taxon>Stenosarchaea group</taxon>
        <taxon>Halobacteria</taxon>
        <taxon>Halobacteriales</taxon>
        <taxon>Haloferacaceae</taxon>
        <taxon>Halohasta</taxon>
    </lineage>
</organism>
<evidence type="ECO:0000313" key="1">
    <source>
        <dbReference type="EMBL" id="SEJ19835.1"/>
    </source>
</evidence>
<dbReference type="RefSeq" id="WP_089673448.1">
    <property type="nucleotide sequence ID" value="NZ_CP024845.1"/>
</dbReference>
<dbReference type="EMBL" id="FNYR01000030">
    <property type="protein sequence ID" value="SEJ19835.1"/>
    <property type="molecule type" value="Genomic_DNA"/>
</dbReference>
<dbReference type="GeneID" id="35003225"/>
<reference evidence="1 2" key="1">
    <citation type="submission" date="2016-10" db="EMBL/GenBank/DDBJ databases">
        <authorList>
            <person name="de Groot N.N."/>
        </authorList>
    </citation>
    <scope>NUCLEOTIDE SEQUENCE [LARGE SCALE GENOMIC DNA]</scope>
    <source>
        <strain evidence="1 2">DSM 22187</strain>
    </source>
</reference>